<accession>A0A4R0R021</accession>
<feature type="chain" id="PRO_5020727782" evidence="2">
    <location>
        <begin position="22"/>
        <end position="243"/>
    </location>
</feature>
<feature type="region of interest" description="Disordered" evidence="1">
    <location>
        <begin position="84"/>
        <end position="214"/>
    </location>
</feature>
<gene>
    <name evidence="3" type="ORF">EIP91_010951</name>
</gene>
<name>A0A4R0R021_9APHY</name>
<keyword evidence="2" id="KW-0732">Signal</keyword>
<keyword evidence="4" id="KW-1185">Reference proteome</keyword>
<sequence length="243" mass="26787">MRFTSAFAATLVTVTFTATFAAPVFHSEQSVYARCDESSRTLQVLDPIETLNELKKRTGGESAGAAGSADSKRIAAAERKRISRAKAKAAMATNTDEISDEEKKAKAQEAKATAEARFARNREMEHAHDRARRQKNKDALAVKPEEIEDPEEQKKAKAAKEAAQQRKDQLAKARRKWHVKDRDARAAANAGSDDQHSTAPGAAAPLHYDPDAGTIDPALLRLSRKREWKSGSGWKLERRNVLV</sequence>
<evidence type="ECO:0000256" key="2">
    <source>
        <dbReference type="SAM" id="SignalP"/>
    </source>
</evidence>
<feature type="compositionally biased region" description="Basic and acidic residues" evidence="1">
    <location>
        <begin position="136"/>
        <end position="145"/>
    </location>
</feature>
<evidence type="ECO:0000256" key="1">
    <source>
        <dbReference type="SAM" id="MobiDB-lite"/>
    </source>
</evidence>
<feature type="compositionally biased region" description="Basic and acidic residues" evidence="1">
    <location>
        <begin position="101"/>
        <end position="128"/>
    </location>
</feature>
<dbReference type="AlphaFoldDB" id="A0A4R0R021"/>
<dbReference type="Proteomes" id="UP000292702">
    <property type="component" value="Unassembled WGS sequence"/>
</dbReference>
<dbReference type="EMBL" id="RWJN01000688">
    <property type="protein sequence ID" value="TCD59972.1"/>
    <property type="molecule type" value="Genomic_DNA"/>
</dbReference>
<organism evidence="3 4">
    <name type="scientific">Steccherinum ochraceum</name>
    <dbReference type="NCBI Taxonomy" id="92696"/>
    <lineage>
        <taxon>Eukaryota</taxon>
        <taxon>Fungi</taxon>
        <taxon>Dikarya</taxon>
        <taxon>Basidiomycota</taxon>
        <taxon>Agaricomycotina</taxon>
        <taxon>Agaricomycetes</taxon>
        <taxon>Polyporales</taxon>
        <taxon>Steccherinaceae</taxon>
        <taxon>Steccherinum</taxon>
    </lineage>
</organism>
<feature type="signal peptide" evidence="2">
    <location>
        <begin position="1"/>
        <end position="21"/>
    </location>
</feature>
<evidence type="ECO:0000313" key="4">
    <source>
        <dbReference type="Proteomes" id="UP000292702"/>
    </source>
</evidence>
<proteinExistence type="predicted"/>
<comment type="caution">
    <text evidence="3">The sequence shown here is derived from an EMBL/GenBank/DDBJ whole genome shotgun (WGS) entry which is preliminary data.</text>
</comment>
<feature type="compositionally biased region" description="Basic and acidic residues" evidence="1">
    <location>
        <begin position="152"/>
        <end position="171"/>
    </location>
</feature>
<reference evidence="3 4" key="1">
    <citation type="submission" date="2018-11" db="EMBL/GenBank/DDBJ databases">
        <title>Genome assembly of Steccherinum ochraceum LE-BIN_3174, the white-rot fungus of the Steccherinaceae family (The Residual Polyporoid clade, Polyporales, Basidiomycota).</title>
        <authorList>
            <person name="Fedorova T.V."/>
            <person name="Glazunova O.A."/>
            <person name="Landesman E.O."/>
            <person name="Moiseenko K.V."/>
            <person name="Psurtseva N.V."/>
            <person name="Savinova O.S."/>
            <person name="Shakhova N.V."/>
            <person name="Tyazhelova T.V."/>
            <person name="Vasina D.V."/>
        </authorList>
    </citation>
    <scope>NUCLEOTIDE SEQUENCE [LARGE SCALE GENOMIC DNA]</scope>
    <source>
        <strain evidence="3 4">LE-BIN_3174</strain>
    </source>
</reference>
<protein>
    <submittedName>
        <fullName evidence="3">Uncharacterized protein</fullName>
    </submittedName>
</protein>
<evidence type="ECO:0000313" key="3">
    <source>
        <dbReference type="EMBL" id="TCD59972.1"/>
    </source>
</evidence>